<protein>
    <submittedName>
        <fullName evidence="2">Uncharacterized protein</fullName>
    </submittedName>
</protein>
<evidence type="ECO:0000256" key="1">
    <source>
        <dbReference type="SAM" id="Phobius"/>
    </source>
</evidence>
<proteinExistence type="predicted"/>
<organism evidence="2 3">
    <name type="scientific">Lactobacillus hominis DSM 23910 = CRBIP 24.179</name>
    <dbReference type="NCBI Taxonomy" id="1423758"/>
    <lineage>
        <taxon>Bacteria</taxon>
        <taxon>Bacillati</taxon>
        <taxon>Bacillota</taxon>
        <taxon>Bacilli</taxon>
        <taxon>Lactobacillales</taxon>
        <taxon>Lactobacillaceae</taxon>
        <taxon>Lactobacillus</taxon>
    </lineage>
</organism>
<dbReference type="OrthoDB" id="2308032at2"/>
<comment type="caution">
    <text evidence="2">The sequence shown here is derived from an EMBL/GenBank/DDBJ whole genome shotgun (WGS) entry which is preliminary data.</text>
</comment>
<accession>I7L960</accession>
<dbReference type="EMBL" id="CAKE01000002">
    <property type="protein sequence ID" value="CCI81164.1"/>
    <property type="molecule type" value="Genomic_DNA"/>
</dbReference>
<name>I7L960_9LACO</name>
<dbReference type="PATRIC" id="fig|1423758.3.peg.1417"/>
<dbReference type="eggNOG" id="ENOG5030AGC">
    <property type="taxonomic scope" value="Bacteria"/>
</dbReference>
<keyword evidence="1" id="KW-0812">Transmembrane</keyword>
<reference evidence="2 3" key="1">
    <citation type="submission" date="2012-06" db="EMBL/GenBank/DDBJ databases">
        <title>Draft Genome Sequence of Lactobacillus hominis Strain CRBIP 24.179T, isolated from human intestine.</title>
        <authorList>
            <person name="Cousin S."/>
            <person name="Ma L."/>
            <person name="Bizet C."/>
            <person name="Loux V."/>
            <person name="Bouchier C."/>
            <person name="Clermont D."/>
            <person name="Creno S."/>
        </authorList>
    </citation>
    <scope>NUCLEOTIDE SEQUENCE [LARGE SCALE GENOMIC DNA]</scope>
    <source>
        <strain evidence="3">CRBIP 24.179T</strain>
    </source>
</reference>
<feature type="transmembrane region" description="Helical" evidence="1">
    <location>
        <begin position="6"/>
        <end position="25"/>
    </location>
</feature>
<feature type="transmembrane region" description="Helical" evidence="1">
    <location>
        <begin position="46"/>
        <end position="72"/>
    </location>
</feature>
<sequence length="75" mass="8565">MDISIPIFIVLIVAGVISLLIGFNIKGKGKVFGQKLETSKQTWARFWITCGWVIIVLSAVYFIFAIVLRLYMHLY</sequence>
<keyword evidence="1" id="KW-0472">Membrane</keyword>
<keyword evidence="1" id="KW-1133">Transmembrane helix</keyword>
<gene>
    <name evidence="2" type="ORF">BN55_06290</name>
</gene>
<dbReference type="RefSeq" id="WP_008469812.1">
    <property type="nucleotide sequence ID" value="NZ_AYZP01000003.1"/>
</dbReference>
<dbReference type="AlphaFoldDB" id="I7L960"/>
<dbReference type="Proteomes" id="UP000009320">
    <property type="component" value="Unassembled WGS sequence"/>
</dbReference>
<evidence type="ECO:0000313" key="2">
    <source>
        <dbReference type="EMBL" id="CCI81164.1"/>
    </source>
</evidence>
<keyword evidence="3" id="KW-1185">Reference proteome</keyword>
<dbReference type="GeneID" id="82846440"/>
<evidence type="ECO:0000313" key="3">
    <source>
        <dbReference type="Proteomes" id="UP000009320"/>
    </source>
</evidence>